<keyword evidence="4" id="KW-1185">Reference proteome</keyword>
<dbReference type="InterPro" id="IPR011989">
    <property type="entry name" value="ARM-like"/>
</dbReference>
<dbReference type="InterPro" id="IPR032682">
    <property type="entry name" value="Cnd1_C"/>
</dbReference>
<reference evidence="4" key="2">
    <citation type="submission" date="2015-01" db="EMBL/GenBank/DDBJ databases">
        <title>Evolutionary Origins and Diversification of the Mycorrhizal Mutualists.</title>
        <authorList>
            <consortium name="DOE Joint Genome Institute"/>
            <consortium name="Mycorrhizal Genomics Consortium"/>
            <person name="Kohler A."/>
            <person name="Kuo A."/>
            <person name="Nagy L.G."/>
            <person name="Floudas D."/>
            <person name="Copeland A."/>
            <person name="Barry K.W."/>
            <person name="Cichocki N."/>
            <person name="Veneault-Fourrey C."/>
            <person name="LaButti K."/>
            <person name="Lindquist E.A."/>
            <person name="Lipzen A."/>
            <person name="Lundell T."/>
            <person name="Morin E."/>
            <person name="Murat C."/>
            <person name="Riley R."/>
            <person name="Ohm R."/>
            <person name="Sun H."/>
            <person name="Tunlid A."/>
            <person name="Henrissat B."/>
            <person name="Grigoriev I.V."/>
            <person name="Hibbett D.S."/>
            <person name="Martin F."/>
        </authorList>
    </citation>
    <scope>NUCLEOTIDE SEQUENCE [LARGE SCALE GENOMIC DNA]</scope>
    <source>
        <strain evidence="4">MAFF 305830</strain>
    </source>
</reference>
<dbReference type="Proteomes" id="UP000054097">
    <property type="component" value="Unassembled WGS sequence"/>
</dbReference>
<evidence type="ECO:0000259" key="2">
    <source>
        <dbReference type="Pfam" id="PF12717"/>
    </source>
</evidence>
<accession>A0A0C3AT40</accession>
<evidence type="ECO:0000313" key="4">
    <source>
        <dbReference type="Proteomes" id="UP000054097"/>
    </source>
</evidence>
<gene>
    <name evidence="3" type="ORF">M408DRAFT_163872</name>
</gene>
<dbReference type="SUPFAM" id="SSF48371">
    <property type="entry name" value="ARM repeat"/>
    <property type="match status" value="1"/>
</dbReference>
<evidence type="ECO:0000256" key="1">
    <source>
        <dbReference type="PROSITE-ProRule" id="PRU00103"/>
    </source>
</evidence>
<dbReference type="InterPro" id="IPR016024">
    <property type="entry name" value="ARM-type_fold"/>
</dbReference>
<dbReference type="HOGENOM" id="CLU_066066_0_0_1"/>
<sequence length="246" mass="27076">MRHIAELHDLVRQTVPALINLCKDKGPDVRSAAITTLGKLAENAELRTTVRKSLTQIIHLFSHRSPTVPPAAAGLVCTLSEDPLMRASVKRRLKHISPLLKNNAPATRAAAAKVVETLMKYPDSQSTILQSSLPLTLVERLQDHEVDVLKPLTGIFCFLVNQGQISQGIVQVILDALRALDHADTSIQACGATILLVMAAHAHFRDILCEVCAIHASFRLFMRDASPQDADIILQRMEYFGLLKEL</sequence>
<dbReference type="AlphaFoldDB" id="A0A0C3AT40"/>
<reference evidence="3 4" key="1">
    <citation type="submission" date="2014-04" db="EMBL/GenBank/DDBJ databases">
        <authorList>
            <consortium name="DOE Joint Genome Institute"/>
            <person name="Kuo A."/>
            <person name="Zuccaro A."/>
            <person name="Kohler A."/>
            <person name="Nagy L.G."/>
            <person name="Floudas D."/>
            <person name="Copeland A."/>
            <person name="Barry K.W."/>
            <person name="Cichocki N."/>
            <person name="Veneault-Fourrey C."/>
            <person name="LaButti K."/>
            <person name="Lindquist E.A."/>
            <person name="Lipzen A."/>
            <person name="Lundell T."/>
            <person name="Morin E."/>
            <person name="Murat C."/>
            <person name="Sun H."/>
            <person name="Tunlid A."/>
            <person name="Henrissat B."/>
            <person name="Grigoriev I.V."/>
            <person name="Hibbett D.S."/>
            <person name="Martin F."/>
            <person name="Nordberg H.P."/>
            <person name="Cantor M.N."/>
            <person name="Hua S.X."/>
        </authorList>
    </citation>
    <scope>NUCLEOTIDE SEQUENCE [LARGE SCALE GENOMIC DNA]</scope>
    <source>
        <strain evidence="3 4">MAFF 305830</strain>
    </source>
</reference>
<organism evidence="3 4">
    <name type="scientific">Serendipita vermifera MAFF 305830</name>
    <dbReference type="NCBI Taxonomy" id="933852"/>
    <lineage>
        <taxon>Eukaryota</taxon>
        <taxon>Fungi</taxon>
        <taxon>Dikarya</taxon>
        <taxon>Basidiomycota</taxon>
        <taxon>Agaricomycotina</taxon>
        <taxon>Agaricomycetes</taxon>
        <taxon>Sebacinales</taxon>
        <taxon>Serendipitaceae</taxon>
        <taxon>Serendipita</taxon>
    </lineage>
</organism>
<protein>
    <recommendedName>
        <fullName evidence="2">Condensin complex subunit 1 C-terminal domain-containing protein</fullName>
    </recommendedName>
</protein>
<dbReference type="OrthoDB" id="3136213at2759"/>
<dbReference type="PROSITE" id="PS50077">
    <property type="entry name" value="HEAT_REPEAT"/>
    <property type="match status" value="1"/>
</dbReference>
<evidence type="ECO:0000313" key="3">
    <source>
        <dbReference type="EMBL" id="KIM27735.1"/>
    </source>
</evidence>
<dbReference type="Pfam" id="PF12717">
    <property type="entry name" value="Cnd1"/>
    <property type="match status" value="1"/>
</dbReference>
<dbReference type="Gene3D" id="1.25.10.10">
    <property type="entry name" value="Leucine-rich Repeat Variant"/>
    <property type="match status" value="2"/>
</dbReference>
<feature type="repeat" description="HEAT" evidence="1">
    <location>
        <begin position="14"/>
        <end position="52"/>
    </location>
</feature>
<name>A0A0C3AT40_SERVB</name>
<proteinExistence type="predicted"/>
<dbReference type="InterPro" id="IPR021133">
    <property type="entry name" value="HEAT_type_2"/>
</dbReference>
<dbReference type="EMBL" id="KN824297">
    <property type="protein sequence ID" value="KIM27735.1"/>
    <property type="molecule type" value="Genomic_DNA"/>
</dbReference>
<feature type="domain" description="Condensin complex subunit 1 C-terminal" evidence="2">
    <location>
        <begin position="7"/>
        <end position="145"/>
    </location>
</feature>